<dbReference type="InterPro" id="IPR000073">
    <property type="entry name" value="AB_hydrolase_1"/>
</dbReference>
<evidence type="ECO:0000259" key="1">
    <source>
        <dbReference type="Pfam" id="PF00561"/>
    </source>
</evidence>
<reference evidence="2" key="1">
    <citation type="submission" date="2022-10" db="EMBL/GenBank/DDBJ databases">
        <title>Whole genome sequencing of three plant growth promoting bacteria isolated from Vachellia tortilis subsp. raddiana in Morocco.</title>
        <authorList>
            <person name="Hnini M."/>
            <person name="Zouagui R."/>
            <person name="Zouagui H."/>
            <person name="Chemao Elfihri M.-W."/>
            <person name="Ibrahimi A."/>
            <person name="Sbabou L."/>
            <person name="Aurag J."/>
        </authorList>
    </citation>
    <scope>NUCLEOTIDE SEQUENCE</scope>
    <source>
        <strain evidence="2">LMR678</strain>
    </source>
</reference>
<evidence type="ECO:0000313" key="2">
    <source>
        <dbReference type="EMBL" id="MCZ4092554.1"/>
    </source>
</evidence>
<dbReference type="Pfam" id="PF00561">
    <property type="entry name" value="Abhydrolase_1"/>
    <property type="match status" value="1"/>
</dbReference>
<gene>
    <name evidence="2" type="ORF">O3W52_21550</name>
</gene>
<dbReference type="Gene3D" id="3.40.50.1820">
    <property type="entry name" value="alpha/beta hydrolase"/>
    <property type="match status" value="1"/>
</dbReference>
<dbReference type="InterPro" id="IPR029058">
    <property type="entry name" value="AB_hydrolase_fold"/>
</dbReference>
<keyword evidence="3" id="KW-1185">Reference proteome</keyword>
<dbReference type="PANTHER" id="PTHR42977">
    <property type="entry name" value="HYDROLASE-RELATED"/>
    <property type="match status" value="1"/>
</dbReference>
<dbReference type="SUPFAM" id="SSF53474">
    <property type="entry name" value="alpha/beta-Hydrolases"/>
    <property type="match status" value="1"/>
</dbReference>
<protein>
    <submittedName>
        <fullName evidence="2">Alpha/beta hydrolase</fullName>
    </submittedName>
</protein>
<evidence type="ECO:0000313" key="3">
    <source>
        <dbReference type="Proteomes" id="UP001079430"/>
    </source>
</evidence>
<dbReference type="EMBL" id="JAPVOI010000004">
    <property type="protein sequence ID" value="MCZ4092554.1"/>
    <property type="molecule type" value="Genomic_DNA"/>
</dbReference>
<dbReference type="PRINTS" id="PR00111">
    <property type="entry name" value="ABHYDROLASE"/>
</dbReference>
<keyword evidence="2" id="KW-0378">Hydrolase</keyword>
<dbReference type="Proteomes" id="UP001079430">
    <property type="component" value="Unassembled WGS sequence"/>
</dbReference>
<dbReference type="InterPro" id="IPR051340">
    <property type="entry name" value="Haloalkane_dehalogenase"/>
</dbReference>
<sequence length="292" mass="33429">MQNCFVEHRHETIGQHRLFLREAGPTDAPVLLLPHGYPCSSYQFRRLMPALADRWRTVAFDWPGFGYSDTPDPASFGYDFDAYESVLTAVADHLGLDRYALWLHDYGSQIGLRHAITHPERIAALIIQNGDIYEDVLGPKYKTIKAWWADKSDEKHRPLEKAVSEEGFRAEFVGEVSEEVAARVPPDLWKLHWPLMDSAVRRQVAVGLMEKLEANLAWFPRYQAYLRDHGPPTLIVWGPEDGYMPAESARAYLRDLPDAELHLIQGAGHWLLETHFDAALPLVRNFLTRHHA</sequence>
<dbReference type="PANTHER" id="PTHR42977:SF1">
    <property type="entry name" value="BLR6576 PROTEIN"/>
    <property type="match status" value="1"/>
</dbReference>
<dbReference type="InterPro" id="IPR000639">
    <property type="entry name" value="Epox_hydrolase-like"/>
</dbReference>
<accession>A0ABT4KKR9</accession>
<feature type="domain" description="AB hydrolase-1" evidence="1">
    <location>
        <begin position="29"/>
        <end position="275"/>
    </location>
</feature>
<dbReference type="GO" id="GO:0016787">
    <property type="term" value="F:hydrolase activity"/>
    <property type="evidence" value="ECO:0007669"/>
    <property type="project" value="UniProtKB-KW"/>
</dbReference>
<comment type="caution">
    <text evidence="2">The sequence shown here is derived from an EMBL/GenBank/DDBJ whole genome shotgun (WGS) entry which is preliminary data.</text>
</comment>
<dbReference type="RefSeq" id="WP_269283061.1">
    <property type="nucleotide sequence ID" value="NZ_JAPVOI010000004.1"/>
</dbReference>
<name>A0ABT4KKR9_9HYPH</name>
<dbReference type="PRINTS" id="PR00412">
    <property type="entry name" value="EPOXHYDRLASE"/>
</dbReference>
<proteinExistence type="predicted"/>
<organism evidence="2 3">
    <name type="scientific">Sinorhizobium psoraleae</name>
    <dbReference type="NCBI Taxonomy" id="520838"/>
    <lineage>
        <taxon>Bacteria</taxon>
        <taxon>Pseudomonadati</taxon>
        <taxon>Pseudomonadota</taxon>
        <taxon>Alphaproteobacteria</taxon>
        <taxon>Hyphomicrobiales</taxon>
        <taxon>Rhizobiaceae</taxon>
        <taxon>Sinorhizobium/Ensifer group</taxon>
        <taxon>Sinorhizobium</taxon>
    </lineage>
</organism>